<dbReference type="InterPro" id="IPR003609">
    <property type="entry name" value="Pan_app"/>
</dbReference>
<organism evidence="18 19">
    <name type="scientific">Desmophyllum pertusum</name>
    <dbReference type="NCBI Taxonomy" id="174260"/>
    <lineage>
        <taxon>Eukaryota</taxon>
        <taxon>Metazoa</taxon>
        <taxon>Cnidaria</taxon>
        <taxon>Anthozoa</taxon>
        <taxon>Hexacorallia</taxon>
        <taxon>Scleractinia</taxon>
        <taxon>Caryophylliina</taxon>
        <taxon>Caryophylliidae</taxon>
        <taxon>Desmophyllum</taxon>
    </lineage>
</organism>
<evidence type="ECO:0000256" key="12">
    <source>
        <dbReference type="ARBA" id="ARBA00023137"/>
    </source>
</evidence>
<protein>
    <recommendedName>
        <fullName evidence="2">receptor protein-tyrosine kinase</fullName>
        <ecNumber evidence="2">2.7.10.1</ecNumber>
    </recommendedName>
</protein>
<dbReference type="InterPro" id="IPR055163">
    <property type="entry name" value="ALK/LTK-like_GRD"/>
</dbReference>
<evidence type="ECO:0000256" key="16">
    <source>
        <dbReference type="SAM" id="SignalP"/>
    </source>
</evidence>
<evidence type="ECO:0000256" key="9">
    <source>
        <dbReference type="ARBA" id="ARBA00022840"/>
    </source>
</evidence>
<feature type="signal peptide" evidence="16">
    <location>
        <begin position="1"/>
        <end position="23"/>
    </location>
</feature>
<keyword evidence="19" id="KW-1185">Reference proteome</keyword>
<dbReference type="EC" id="2.7.10.1" evidence="2"/>
<gene>
    <name evidence="18" type="primary">LCN1_9</name>
    <name evidence="18" type="ORF">OS493_020199</name>
</gene>
<dbReference type="GO" id="GO:0005886">
    <property type="term" value="C:plasma membrane"/>
    <property type="evidence" value="ECO:0007669"/>
    <property type="project" value="UniProtKB-SubCell"/>
</dbReference>
<evidence type="ECO:0000256" key="15">
    <source>
        <dbReference type="ARBA" id="ARBA00023180"/>
    </source>
</evidence>
<comment type="caution">
    <text evidence="18">The sequence shown here is derived from an EMBL/GenBank/DDBJ whole genome shotgun (WGS) entry which is preliminary data.</text>
</comment>
<evidence type="ECO:0000256" key="3">
    <source>
        <dbReference type="ARBA" id="ARBA00022475"/>
    </source>
</evidence>
<evidence type="ECO:0000256" key="13">
    <source>
        <dbReference type="ARBA" id="ARBA00023157"/>
    </source>
</evidence>
<proteinExistence type="predicted"/>
<dbReference type="Pfam" id="PF12810">
    <property type="entry name" value="ALK_LTK_GRD"/>
    <property type="match status" value="1"/>
</dbReference>
<reference evidence="18" key="1">
    <citation type="submission" date="2023-01" db="EMBL/GenBank/DDBJ databases">
        <title>Genome assembly of the deep-sea coral Lophelia pertusa.</title>
        <authorList>
            <person name="Herrera S."/>
            <person name="Cordes E."/>
        </authorList>
    </citation>
    <scope>NUCLEOTIDE SEQUENCE</scope>
    <source>
        <strain evidence="18">USNM1676648</strain>
        <tissue evidence="18">Polyp</tissue>
    </source>
</reference>
<feature type="chain" id="PRO_5040760455" description="receptor protein-tyrosine kinase" evidence="16">
    <location>
        <begin position="24"/>
        <end position="313"/>
    </location>
</feature>
<comment type="subcellular location">
    <subcellularLocation>
        <location evidence="1">Cell membrane</location>
        <topology evidence="1">Single-pass type I membrane protein</topology>
    </subcellularLocation>
</comment>
<keyword evidence="8" id="KW-0418">Kinase</keyword>
<evidence type="ECO:0000256" key="7">
    <source>
        <dbReference type="ARBA" id="ARBA00022741"/>
    </source>
</evidence>
<keyword evidence="12" id="KW-0829">Tyrosine-protein kinase</keyword>
<evidence type="ECO:0000256" key="1">
    <source>
        <dbReference type="ARBA" id="ARBA00004251"/>
    </source>
</evidence>
<keyword evidence="11" id="KW-0472">Membrane</keyword>
<accession>A0A9X0D8E1</accession>
<sequence length="313" mass="32202">MAPLHVHLSGVLTFISMVTSTSCMLMVESLVTTRENFLLKGHVMQRQQTTNSFSCAHLCLRKEGCLSFNYKPSFKMQGLCELSSGTAGHFDDGLKEGAGWLYGQMVRLVKRSSADSDKPDIHVIFTSLGAKGREGPTDTSGYQGTPLEGKVQLDGGIQIWRVPLTGVYSVEAWGASGASGTSDGGLGRTLGGKGARIKGLFQLNAGEMLKILVGQEGQVGSSNSAIPGGGGGGTFVTKGGDTPLAIAGGGGGGAAFEYADVSFNGDGGQKTENGSRHGGYNGAGGNLCPVKPANIEGSGEAVFVVMGSRPIFA</sequence>
<dbReference type="Proteomes" id="UP001163046">
    <property type="component" value="Unassembled WGS sequence"/>
</dbReference>
<evidence type="ECO:0000256" key="10">
    <source>
        <dbReference type="ARBA" id="ARBA00022989"/>
    </source>
</evidence>
<dbReference type="GO" id="GO:0004714">
    <property type="term" value="F:transmembrane receptor protein tyrosine kinase activity"/>
    <property type="evidence" value="ECO:0007669"/>
    <property type="project" value="UniProtKB-EC"/>
</dbReference>
<keyword evidence="9" id="KW-0067">ATP-binding</keyword>
<feature type="domain" description="Apple" evidence="17">
    <location>
        <begin position="23"/>
        <end position="106"/>
    </location>
</feature>
<dbReference type="PANTHER" id="PTHR31535:SF3">
    <property type="entry name" value="REGULATORY PROTEIN ZESTE"/>
    <property type="match status" value="1"/>
</dbReference>
<evidence type="ECO:0000313" key="18">
    <source>
        <dbReference type="EMBL" id="KAJ7391167.1"/>
    </source>
</evidence>
<dbReference type="Pfam" id="PF00024">
    <property type="entry name" value="PAN_1"/>
    <property type="match status" value="1"/>
</dbReference>
<evidence type="ECO:0000256" key="5">
    <source>
        <dbReference type="ARBA" id="ARBA00022692"/>
    </source>
</evidence>
<keyword evidence="6 16" id="KW-0732">Signal</keyword>
<dbReference type="AlphaFoldDB" id="A0A9X0D8E1"/>
<dbReference type="OrthoDB" id="5989477at2759"/>
<evidence type="ECO:0000259" key="17">
    <source>
        <dbReference type="PROSITE" id="PS50948"/>
    </source>
</evidence>
<keyword evidence="3" id="KW-1003">Cell membrane</keyword>
<keyword evidence="15" id="KW-0325">Glycoprotein</keyword>
<evidence type="ECO:0000256" key="4">
    <source>
        <dbReference type="ARBA" id="ARBA00022679"/>
    </source>
</evidence>
<keyword evidence="10" id="KW-1133">Transmembrane helix</keyword>
<dbReference type="PANTHER" id="PTHR31535">
    <property type="match status" value="1"/>
</dbReference>
<evidence type="ECO:0000313" key="19">
    <source>
        <dbReference type="Proteomes" id="UP001163046"/>
    </source>
</evidence>
<keyword evidence="4" id="KW-0808">Transferase</keyword>
<dbReference type="GO" id="GO:0005524">
    <property type="term" value="F:ATP binding"/>
    <property type="evidence" value="ECO:0007669"/>
    <property type="project" value="UniProtKB-KW"/>
</dbReference>
<evidence type="ECO:0000256" key="6">
    <source>
        <dbReference type="ARBA" id="ARBA00022729"/>
    </source>
</evidence>
<keyword evidence="14" id="KW-0675">Receptor</keyword>
<dbReference type="PROSITE" id="PS50948">
    <property type="entry name" value="PAN"/>
    <property type="match status" value="1"/>
</dbReference>
<evidence type="ECO:0000256" key="14">
    <source>
        <dbReference type="ARBA" id="ARBA00023170"/>
    </source>
</evidence>
<dbReference type="EMBL" id="MU825408">
    <property type="protein sequence ID" value="KAJ7391167.1"/>
    <property type="molecule type" value="Genomic_DNA"/>
</dbReference>
<evidence type="ECO:0000256" key="11">
    <source>
        <dbReference type="ARBA" id="ARBA00023136"/>
    </source>
</evidence>
<keyword evidence="5" id="KW-0812">Transmembrane</keyword>
<keyword evidence="7" id="KW-0547">Nucleotide-binding</keyword>
<name>A0A9X0D8E1_9CNID</name>
<evidence type="ECO:0000256" key="2">
    <source>
        <dbReference type="ARBA" id="ARBA00011902"/>
    </source>
</evidence>
<evidence type="ECO:0000256" key="8">
    <source>
        <dbReference type="ARBA" id="ARBA00022777"/>
    </source>
</evidence>
<keyword evidence="13" id="KW-1015">Disulfide bond</keyword>